<evidence type="ECO:0000313" key="2">
    <source>
        <dbReference type="EMBL" id="GAX14383.1"/>
    </source>
</evidence>
<comment type="caution">
    <text evidence="2">The sequence shown here is derived from an EMBL/GenBank/DDBJ whole genome shotgun (WGS) entry which is preliminary data.</text>
</comment>
<accession>A0A1Z5JK50</accession>
<protein>
    <submittedName>
        <fullName evidence="2">Uncharacterized protein</fullName>
    </submittedName>
</protein>
<dbReference type="InParanoid" id="A0A1Z5JK50"/>
<feature type="transmembrane region" description="Helical" evidence="1">
    <location>
        <begin position="24"/>
        <end position="44"/>
    </location>
</feature>
<reference evidence="2 3" key="1">
    <citation type="journal article" date="2015" name="Plant Cell">
        <title>Oil accumulation by the oleaginous diatom Fistulifera solaris as revealed by the genome and transcriptome.</title>
        <authorList>
            <person name="Tanaka T."/>
            <person name="Maeda Y."/>
            <person name="Veluchamy A."/>
            <person name="Tanaka M."/>
            <person name="Abida H."/>
            <person name="Marechal E."/>
            <person name="Bowler C."/>
            <person name="Muto M."/>
            <person name="Sunaga Y."/>
            <person name="Tanaka M."/>
            <person name="Yoshino T."/>
            <person name="Taniguchi T."/>
            <person name="Fukuda Y."/>
            <person name="Nemoto M."/>
            <person name="Matsumoto M."/>
            <person name="Wong P.S."/>
            <person name="Aburatani S."/>
            <person name="Fujibuchi W."/>
        </authorList>
    </citation>
    <scope>NUCLEOTIDE SEQUENCE [LARGE SCALE GENOMIC DNA]</scope>
    <source>
        <strain evidence="2 3">JPCC DA0580</strain>
    </source>
</reference>
<dbReference type="AlphaFoldDB" id="A0A1Z5JK50"/>
<organism evidence="2 3">
    <name type="scientific">Fistulifera solaris</name>
    <name type="common">Oleaginous diatom</name>
    <dbReference type="NCBI Taxonomy" id="1519565"/>
    <lineage>
        <taxon>Eukaryota</taxon>
        <taxon>Sar</taxon>
        <taxon>Stramenopiles</taxon>
        <taxon>Ochrophyta</taxon>
        <taxon>Bacillariophyta</taxon>
        <taxon>Bacillariophyceae</taxon>
        <taxon>Bacillariophycidae</taxon>
        <taxon>Naviculales</taxon>
        <taxon>Naviculaceae</taxon>
        <taxon>Fistulifera</taxon>
    </lineage>
</organism>
<evidence type="ECO:0000256" key="1">
    <source>
        <dbReference type="SAM" id="Phobius"/>
    </source>
</evidence>
<keyword evidence="1" id="KW-0812">Transmembrane</keyword>
<keyword evidence="3" id="KW-1185">Reference proteome</keyword>
<name>A0A1Z5JK50_FISSO</name>
<gene>
    <name evidence="2" type="ORF">FisN_11Hh159</name>
</gene>
<keyword evidence="1" id="KW-0472">Membrane</keyword>
<feature type="transmembrane region" description="Helical" evidence="1">
    <location>
        <begin position="156"/>
        <end position="175"/>
    </location>
</feature>
<proteinExistence type="predicted"/>
<dbReference type="Proteomes" id="UP000198406">
    <property type="component" value="Unassembled WGS sequence"/>
</dbReference>
<evidence type="ECO:0000313" key="3">
    <source>
        <dbReference type="Proteomes" id="UP000198406"/>
    </source>
</evidence>
<dbReference type="EMBL" id="BDSP01000080">
    <property type="protein sequence ID" value="GAX14383.1"/>
    <property type="molecule type" value="Genomic_DNA"/>
</dbReference>
<sequence length="194" mass="21150">MSAEDSVLAVSFEVTEKTTEFEPILNVPALGSFLLIFAIFSFLVQRTSAIEQAADERTRAVERVRKLKSLALRGDATPEEVDQAIQSYRDAYDKVETLRYVIPGVARITPPPAGSLSRKSMEENEMAAQQFLGIEPEESNVEKTDNENQQTGLSPILIAILAVVATSQIMLLGLLSSDPMSATDLLDAATFGIE</sequence>
<keyword evidence="1" id="KW-1133">Transmembrane helix</keyword>